<comment type="caution">
    <text evidence="2">The sequence shown here is derived from an EMBL/GenBank/DDBJ whole genome shotgun (WGS) entry which is preliminary data.</text>
</comment>
<gene>
    <name evidence="2" type="ORF">PCOR1329_LOCUS44653</name>
</gene>
<protein>
    <submittedName>
        <fullName evidence="2">Uncharacterized protein</fullName>
    </submittedName>
</protein>
<proteinExistence type="predicted"/>
<evidence type="ECO:0000256" key="1">
    <source>
        <dbReference type="SAM" id="MobiDB-lite"/>
    </source>
</evidence>
<organism evidence="2 3">
    <name type="scientific">Prorocentrum cordatum</name>
    <dbReference type="NCBI Taxonomy" id="2364126"/>
    <lineage>
        <taxon>Eukaryota</taxon>
        <taxon>Sar</taxon>
        <taxon>Alveolata</taxon>
        <taxon>Dinophyceae</taxon>
        <taxon>Prorocentrales</taxon>
        <taxon>Prorocentraceae</taxon>
        <taxon>Prorocentrum</taxon>
    </lineage>
</organism>
<feature type="compositionally biased region" description="Basic and acidic residues" evidence="1">
    <location>
        <begin position="8"/>
        <end position="36"/>
    </location>
</feature>
<accession>A0ABN9U2K9</accession>
<evidence type="ECO:0000313" key="3">
    <source>
        <dbReference type="Proteomes" id="UP001189429"/>
    </source>
</evidence>
<name>A0ABN9U2K9_9DINO</name>
<feature type="region of interest" description="Disordered" evidence="1">
    <location>
        <begin position="1"/>
        <end position="37"/>
    </location>
</feature>
<sequence length="122" mass="13037">MLPGRPRKVLEGCQDKTRGLQDDPRGPAREAPRETARTIGLPSCSRAGSAEGVPGSFECETRDAILAAKQTSGKCNINGMCECMRGHMCKLNAAYISIDDYMALPANNKGVSGCAISLRNHL</sequence>
<evidence type="ECO:0000313" key="2">
    <source>
        <dbReference type="EMBL" id="CAK0853046.1"/>
    </source>
</evidence>
<keyword evidence="3" id="KW-1185">Reference proteome</keyword>
<dbReference type="Proteomes" id="UP001189429">
    <property type="component" value="Unassembled WGS sequence"/>
</dbReference>
<reference evidence="2" key="1">
    <citation type="submission" date="2023-10" db="EMBL/GenBank/DDBJ databases">
        <authorList>
            <person name="Chen Y."/>
            <person name="Shah S."/>
            <person name="Dougan E. K."/>
            <person name="Thang M."/>
            <person name="Chan C."/>
        </authorList>
    </citation>
    <scope>NUCLEOTIDE SEQUENCE [LARGE SCALE GENOMIC DNA]</scope>
</reference>
<dbReference type="EMBL" id="CAUYUJ010015369">
    <property type="protein sequence ID" value="CAK0853046.1"/>
    <property type="molecule type" value="Genomic_DNA"/>
</dbReference>